<evidence type="ECO:0000313" key="1">
    <source>
        <dbReference type="EMBL" id="QHU08786.1"/>
    </source>
</evidence>
<reference evidence="1" key="1">
    <citation type="journal article" date="2020" name="Nature">
        <title>Giant virus diversity and host interactions through global metagenomics.</title>
        <authorList>
            <person name="Schulz F."/>
            <person name="Roux S."/>
            <person name="Paez-Espino D."/>
            <person name="Jungbluth S."/>
            <person name="Walsh D.A."/>
            <person name="Denef V.J."/>
            <person name="McMahon K.D."/>
            <person name="Konstantinidis K.T."/>
            <person name="Eloe-Fadrosh E.A."/>
            <person name="Kyrpides N.C."/>
            <person name="Woyke T."/>
        </authorList>
    </citation>
    <scope>NUCLEOTIDE SEQUENCE</scope>
    <source>
        <strain evidence="1">GVMAG-S-1064190-84</strain>
    </source>
</reference>
<dbReference type="EMBL" id="MN740699">
    <property type="protein sequence ID" value="QHU08786.1"/>
    <property type="molecule type" value="Genomic_DNA"/>
</dbReference>
<sequence length="392" mass="43946">MSLFSFGDINFYTDTRTGKPSDLLNGAESKYAYNISRFPLDVGSVDKGHYLVIHINSQRQTRYVQPTIDDAGERPSVYENRIKNGTKPIGGFDTVINSALDSVKNLSKSTSGHNSKVNNSIQSGIDGIKLDTTRYATEFIRTIQRTKETIALYMPDTLAFTYQQNYSQMSLTGGLAKAVTLGASAVDSYKNSPAGAVNTFDAMMKNLSPFLASFVLKNKSTFTSSMFTAVTGVVQNPMLEIIYSSPEFRSFRFDFMFYPRQEKEGREVQKIIEKLKFHQAPEILKESNGFFLVPPSEFDIKFFYNGKENPNIPQISTCVLESIDVDYAPNGFSAYEVPGQLYPTMGGTGMPVGIRLSLQFRETEYLTKANFNWDKPTDQIAQDFANKAWLNK</sequence>
<name>A0A6C0JVE4_9ZZZZ</name>
<accession>A0A6C0JVE4</accession>
<evidence type="ECO:0008006" key="2">
    <source>
        <dbReference type="Google" id="ProtNLM"/>
    </source>
</evidence>
<organism evidence="1">
    <name type="scientific">viral metagenome</name>
    <dbReference type="NCBI Taxonomy" id="1070528"/>
    <lineage>
        <taxon>unclassified sequences</taxon>
        <taxon>metagenomes</taxon>
        <taxon>organismal metagenomes</taxon>
    </lineage>
</organism>
<proteinExistence type="predicted"/>
<protein>
    <recommendedName>
        <fullName evidence="2">Baseplate tail tube cap</fullName>
    </recommendedName>
</protein>
<dbReference type="AlphaFoldDB" id="A0A6C0JVE4"/>